<dbReference type="Proteomes" id="UP000467841">
    <property type="component" value="Unassembled WGS sequence"/>
</dbReference>
<gene>
    <name evidence="1" type="ORF">MERR_LOCUS44697</name>
</gene>
<reference evidence="1" key="1">
    <citation type="submission" date="2020-01" db="EMBL/GenBank/DDBJ databases">
        <authorList>
            <person name="Mishra B."/>
        </authorList>
    </citation>
    <scope>NUCLEOTIDE SEQUENCE [LARGE SCALE GENOMIC DNA]</scope>
</reference>
<proteinExistence type="predicted"/>
<dbReference type="EMBL" id="CACVBM020001695">
    <property type="protein sequence ID" value="CAA7057461.1"/>
    <property type="molecule type" value="Genomic_DNA"/>
</dbReference>
<dbReference type="OrthoDB" id="1113892at2759"/>
<name>A0A6D2KW51_9BRAS</name>
<evidence type="ECO:0000313" key="1">
    <source>
        <dbReference type="EMBL" id="CAA7057461.1"/>
    </source>
</evidence>
<keyword evidence="2" id="KW-1185">Reference proteome</keyword>
<dbReference type="AlphaFoldDB" id="A0A6D2KW51"/>
<organism evidence="1 2">
    <name type="scientific">Microthlaspi erraticum</name>
    <dbReference type="NCBI Taxonomy" id="1685480"/>
    <lineage>
        <taxon>Eukaryota</taxon>
        <taxon>Viridiplantae</taxon>
        <taxon>Streptophyta</taxon>
        <taxon>Embryophyta</taxon>
        <taxon>Tracheophyta</taxon>
        <taxon>Spermatophyta</taxon>
        <taxon>Magnoliopsida</taxon>
        <taxon>eudicotyledons</taxon>
        <taxon>Gunneridae</taxon>
        <taxon>Pentapetalae</taxon>
        <taxon>rosids</taxon>
        <taxon>malvids</taxon>
        <taxon>Brassicales</taxon>
        <taxon>Brassicaceae</taxon>
        <taxon>Coluteocarpeae</taxon>
        <taxon>Microthlaspi</taxon>
    </lineage>
</organism>
<accession>A0A6D2KW51</accession>
<evidence type="ECO:0000313" key="2">
    <source>
        <dbReference type="Proteomes" id="UP000467841"/>
    </source>
</evidence>
<sequence length="133" mass="15006">MRFLVQFLFGFGFFGSGSYEDLGDDECAWTNPRKRSQSPPGFVLFLDVLLRIGDIFWGLQKYSIYLRRLGGVSQHQGNMNHSFMTGQEPSFGPLNGFDHLQALAAASHLPAQSLGLYEQYHQEDLMSALLKQV</sequence>
<protein>
    <submittedName>
        <fullName evidence="1">Uncharacterized protein</fullName>
    </submittedName>
</protein>
<comment type="caution">
    <text evidence="1">The sequence shown here is derived from an EMBL/GenBank/DDBJ whole genome shotgun (WGS) entry which is preliminary data.</text>
</comment>